<accession>A0ABN5HJU6</accession>
<evidence type="ECO:0000313" key="12">
    <source>
        <dbReference type="Proteomes" id="UP000237665"/>
    </source>
</evidence>
<evidence type="ECO:0000259" key="9">
    <source>
        <dbReference type="PROSITE" id="PS51986"/>
    </source>
</evidence>
<dbReference type="Proteomes" id="UP000237665">
    <property type="component" value="Chromosome 1"/>
</dbReference>
<dbReference type="InterPro" id="IPR027302">
    <property type="entry name" value="Gln_synth_N_conserv_site"/>
</dbReference>
<keyword evidence="8" id="KW-0547">Nucleotide-binding</keyword>
<proteinExistence type="inferred from homology"/>
<dbReference type="PROSITE" id="PS00182">
    <property type="entry name" value="GLNA_ADENYLATION"/>
    <property type="match status" value="1"/>
</dbReference>
<dbReference type="EC" id="6.3.1.2" evidence="2 8"/>
<dbReference type="NCBIfam" id="TIGR00653">
    <property type="entry name" value="GlnA"/>
    <property type="match status" value="1"/>
</dbReference>
<reference evidence="12" key="1">
    <citation type="submission" date="2017-12" db="EMBL/GenBank/DDBJ databases">
        <title>FDA dAtabase for Regulatory Grade micrObial Sequences (FDA-ARGOS): Supporting development and validation of Infectious Disease Dx tests.</title>
        <authorList>
            <person name="Hoffmann M."/>
            <person name="Allard M."/>
            <person name="Evans P."/>
            <person name="Brown E."/>
            <person name="Tallon L.J."/>
            <person name="Sadzewicz L."/>
            <person name="Sengamalay N."/>
            <person name="Ott S."/>
            <person name="Godinez A."/>
            <person name="Nagaraj S."/>
            <person name="Vavikolanu K."/>
            <person name="Aluvathingal J."/>
            <person name="Nadendla S."/>
            <person name="Hobson J."/>
            <person name="Sichtig H."/>
        </authorList>
    </citation>
    <scope>NUCLEOTIDE SEQUENCE [LARGE SCALE GENOMIC DNA]</scope>
    <source>
        <strain evidence="12">LMG 3418</strain>
    </source>
</reference>
<dbReference type="EMBL" id="CP014134">
    <property type="protein sequence ID" value="AVH27357.1"/>
    <property type="molecule type" value="Genomic_DNA"/>
</dbReference>
<dbReference type="Pfam" id="PF00120">
    <property type="entry name" value="Gln-synt_C"/>
    <property type="match status" value="1"/>
</dbReference>
<evidence type="ECO:0000256" key="4">
    <source>
        <dbReference type="ARBA" id="ARBA00049436"/>
    </source>
</evidence>
<dbReference type="PROSITE" id="PS00181">
    <property type="entry name" value="GLNA_ATP"/>
    <property type="match status" value="1"/>
</dbReference>
<dbReference type="PROSITE" id="PS51987">
    <property type="entry name" value="GS_CATALYTIC"/>
    <property type="match status" value="1"/>
</dbReference>
<evidence type="ECO:0000256" key="3">
    <source>
        <dbReference type="ARBA" id="ARBA00021364"/>
    </source>
</evidence>
<dbReference type="Gene3D" id="3.10.20.70">
    <property type="entry name" value="Glutamine synthetase, N-terminal domain"/>
    <property type="match status" value="1"/>
</dbReference>
<feature type="domain" description="GS beta-grasp" evidence="9">
    <location>
        <begin position="13"/>
        <end position="97"/>
    </location>
</feature>
<dbReference type="SUPFAM" id="SSF55931">
    <property type="entry name" value="Glutamine synthetase/guanido kinase"/>
    <property type="match status" value="1"/>
</dbReference>
<dbReference type="SUPFAM" id="SSF54368">
    <property type="entry name" value="Glutamine synthetase, N-terminal domain"/>
    <property type="match status" value="1"/>
</dbReference>
<dbReference type="InterPro" id="IPR014746">
    <property type="entry name" value="Gln_synth/guanido_kin_cat_dom"/>
</dbReference>
<comment type="similarity">
    <text evidence="1 5 6">Belongs to the glutamine synthetase family.</text>
</comment>
<keyword evidence="7" id="KW-0963">Cytoplasm</keyword>
<evidence type="ECO:0000256" key="7">
    <source>
        <dbReference type="RuleBase" id="RU000387"/>
    </source>
</evidence>
<name>A0ABN5HJU6_9VIBR</name>
<evidence type="ECO:0000256" key="2">
    <source>
        <dbReference type="ARBA" id="ARBA00012937"/>
    </source>
</evidence>
<evidence type="ECO:0000256" key="6">
    <source>
        <dbReference type="RuleBase" id="RU000384"/>
    </source>
</evidence>
<evidence type="ECO:0000313" key="11">
    <source>
        <dbReference type="EMBL" id="AVH27357.1"/>
    </source>
</evidence>
<comment type="subcellular location">
    <subcellularLocation>
        <location evidence="7">Cytoplasm</location>
    </subcellularLocation>
</comment>
<evidence type="ECO:0000259" key="10">
    <source>
        <dbReference type="PROSITE" id="PS51987"/>
    </source>
</evidence>
<keyword evidence="8 11" id="KW-0436">Ligase</keyword>
<feature type="domain" description="GS catalytic" evidence="10">
    <location>
        <begin position="105"/>
        <end position="469"/>
    </location>
</feature>
<protein>
    <recommendedName>
        <fullName evidence="3 8">Glutamine synthetase</fullName>
        <ecNumber evidence="2 8">6.3.1.2</ecNumber>
    </recommendedName>
</protein>
<evidence type="ECO:0000256" key="8">
    <source>
        <dbReference type="RuleBase" id="RU004356"/>
    </source>
</evidence>
<dbReference type="PROSITE" id="PS00180">
    <property type="entry name" value="GLNA_1"/>
    <property type="match status" value="1"/>
</dbReference>
<dbReference type="InterPro" id="IPR004809">
    <property type="entry name" value="Gln_synth_I"/>
</dbReference>
<comment type="catalytic activity">
    <reaction evidence="4 8">
        <text>L-glutamate + NH4(+) + ATP = L-glutamine + ADP + phosphate + H(+)</text>
        <dbReference type="Rhea" id="RHEA:16169"/>
        <dbReference type="ChEBI" id="CHEBI:15378"/>
        <dbReference type="ChEBI" id="CHEBI:28938"/>
        <dbReference type="ChEBI" id="CHEBI:29985"/>
        <dbReference type="ChEBI" id="CHEBI:30616"/>
        <dbReference type="ChEBI" id="CHEBI:43474"/>
        <dbReference type="ChEBI" id="CHEBI:58359"/>
        <dbReference type="ChEBI" id="CHEBI:456216"/>
        <dbReference type="EC" id="6.3.1.2"/>
    </reaction>
</comment>
<dbReference type="RefSeq" id="WP_104974613.1">
    <property type="nucleotide sequence ID" value="NZ_CP014134.1"/>
</dbReference>
<dbReference type="InterPro" id="IPR036651">
    <property type="entry name" value="Gln_synt_N_sf"/>
</dbReference>
<dbReference type="GO" id="GO:0004356">
    <property type="term" value="F:glutamine synthetase activity"/>
    <property type="evidence" value="ECO:0007669"/>
    <property type="project" value="UniProtKB-EC"/>
</dbReference>
<dbReference type="InterPro" id="IPR001637">
    <property type="entry name" value="Gln_synth_I_adenylation_site"/>
</dbReference>
<dbReference type="InterPro" id="IPR027303">
    <property type="entry name" value="Gln_synth_gly_rich_site"/>
</dbReference>
<dbReference type="PROSITE" id="PS51986">
    <property type="entry name" value="GS_BETA_GRASP"/>
    <property type="match status" value="1"/>
</dbReference>
<dbReference type="NCBIfam" id="NF007006">
    <property type="entry name" value="PRK09469.1"/>
    <property type="match status" value="1"/>
</dbReference>
<dbReference type="PANTHER" id="PTHR43407:SF2">
    <property type="entry name" value="GLUTAMINE SYNTHETASE"/>
    <property type="match status" value="1"/>
</dbReference>
<dbReference type="InterPro" id="IPR008146">
    <property type="entry name" value="Gln_synth_cat_dom"/>
</dbReference>
<keyword evidence="12" id="KW-1185">Reference proteome</keyword>
<organism evidence="11 12">
    <name type="scientific">Vibrio diabolicus</name>
    <dbReference type="NCBI Taxonomy" id="50719"/>
    <lineage>
        <taxon>Bacteria</taxon>
        <taxon>Pseudomonadati</taxon>
        <taxon>Pseudomonadota</taxon>
        <taxon>Gammaproteobacteria</taxon>
        <taxon>Vibrionales</taxon>
        <taxon>Vibrionaceae</taxon>
        <taxon>Vibrio</taxon>
        <taxon>Vibrio diabolicus subgroup</taxon>
    </lineage>
</organism>
<dbReference type="Pfam" id="PF03951">
    <property type="entry name" value="Gln-synt_N"/>
    <property type="match status" value="1"/>
</dbReference>
<gene>
    <name evidence="11" type="primary">glnA</name>
    <name evidence="11" type="ORF">AL468_09125</name>
</gene>
<dbReference type="SMART" id="SM01230">
    <property type="entry name" value="Gln-synt_C"/>
    <property type="match status" value="1"/>
</dbReference>
<evidence type="ECO:0000256" key="5">
    <source>
        <dbReference type="PROSITE-ProRule" id="PRU01330"/>
    </source>
</evidence>
<comment type="subunit">
    <text evidence="7">Oligomer of 12 subunits arranged in the form of two hexagons.</text>
</comment>
<dbReference type="InterPro" id="IPR008147">
    <property type="entry name" value="Gln_synt_N"/>
</dbReference>
<dbReference type="Gene3D" id="3.30.590.10">
    <property type="entry name" value="Glutamine synthetase/guanido kinase, catalytic domain"/>
    <property type="match status" value="1"/>
</dbReference>
<evidence type="ECO:0000256" key="1">
    <source>
        <dbReference type="ARBA" id="ARBA00009897"/>
    </source>
</evidence>
<sequence>MSVENVLSLIQENEVKFVDLRFTDTKGKEQHISIPAHQIDADFFEEGKMFDGSSVAGWKGINESDMVMMPDASSAVLDPFTEDATLNIRCDILEPATMQGYDRDPRSIAKRAEDFMRSTGVADTVLIGPEPEFFLFDDVKFATDMSGSFFKIDDVEAAWNTGSDYEEGNKGHRPGVKGGYFPVAPVDSSQDIRSAMCLVMEEMGLVVEAHHHEVATAGQNEIATRFNTLTTKADEIQIYKYVVHNVAHAFGKTATFMPKPLVGDNGSGMHVHQSLAKDGVNLFAGDKYGGLSEMALYYIGGIIKHARAINAFANPSTNSYKRLVPGFEAPVMLAYSARNRSASIRIPVVPSPKARRIEVRFGDPAANPYLCFASMLMAGLDGIKNKIHPGEAMDKDLYDLPAEESAEIPTVAYSLKDALAELDADREFLTAGGVFSDDFIDSYIELKSQDVERVNMTTHPVEFELYYSV</sequence>
<dbReference type="PANTHER" id="PTHR43407">
    <property type="entry name" value="GLUTAMINE SYNTHETASE"/>
    <property type="match status" value="1"/>
</dbReference>
<keyword evidence="8" id="KW-0067">ATP-binding</keyword>